<feature type="domain" description="Fibronectin type-III" evidence="10">
    <location>
        <begin position="138"/>
        <end position="241"/>
    </location>
</feature>
<evidence type="ECO:0000259" key="10">
    <source>
        <dbReference type="PROSITE" id="PS50853"/>
    </source>
</evidence>
<organism evidence="11 12">
    <name type="scientific">Cynoglossus semilaevis</name>
    <name type="common">Tongue sole</name>
    <dbReference type="NCBI Taxonomy" id="244447"/>
    <lineage>
        <taxon>Eukaryota</taxon>
        <taxon>Metazoa</taxon>
        <taxon>Chordata</taxon>
        <taxon>Craniata</taxon>
        <taxon>Vertebrata</taxon>
        <taxon>Euteleostomi</taxon>
        <taxon>Actinopterygii</taxon>
        <taxon>Neopterygii</taxon>
        <taxon>Teleostei</taxon>
        <taxon>Neoteleostei</taxon>
        <taxon>Acanthomorphata</taxon>
        <taxon>Carangaria</taxon>
        <taxon>Pleuronectiformes</taxon>
        <taxon>Pleuronectoidei</taxon>
        <taxon>Cynoglossidae</taxon>
        <taxon>Cynoglossinae</taxon>
        <taxon>Cynoglossus</taxon>
    </lineage>
</organism>
<keyword evidence="2 8" id="KW-0812">Transmembrane</keyword>
<proteinExistence type="predicted"/>
<reference evidence="11 12" key="1">
    <citation type="journal article" date="2014" name="Nat. Genet.">
        <title>Whole-genome sequence of a flatfish provides insights into ZW sex chromosome evolution and adaptation to a benthic lifestyle.</title>
        <authorList>
            <person name="Chen S."/>
            <person name="Zhang G."/>
            <person name="Shao C."/>
            <person name="Huang Q."/>
            <person name="Liu G."/>
            <person name="Zhang P."/>
            <person name="Song W."/>
            <person name="An N."/>
            <person name="Chalopin D."/>
            <person name="Volff J.N."/>
            <person name="Hong Y."/>
            <person name="Li Q."/>
            <person name="Sha Z."/>
            <person name="Zhou H."/>
            <person name="Xie M."/>
            <person name="Yu Q."/>
            <person name="Liu Y."/>
            <person name="Xiang H."/>
            <person name="Wang N."/>
            <person name="Wu K."/>
            <person name="Yang C."/>
            <person name="Zhou Q."/>
            <person name="Liao X."/>
            <person name="Yang L."/>
            <person name="Hu Q."/>
            <person name="Zhang J."/>
            <person name="Meng L."/>
            <person name="Jin L."/>
            <person name="Tian Y."/>
            <person name="Lian J."/>
            <person name="Yang J."/>
            <person name="Miao G."/>
            <person name="Liu S."/>
            <person name="Liang Z."/>
            <person name="Yan F."/>
            <person name="Li Y."/>
            <person name="Sun B."/>
            <person name="Zhang H."/>
            <person name="Zhang J."/>
            <person name="Zhu Y."/>
            <person name="Du M."/>
            <person name="Zhao Y."/>
            <person name="Schartl M."/>
            <person name="Tang Q."/>
            <person name="Wang J."/>
        </authorList>
    </citation>
    <scope>NUCLEOTIDE SEQUENCE</scope>
</reference>
<dbReference type="Proteomes" id="UP000265120">
    <property type="component" value="Chromosome 14"/>
</dbReference>
<dbReference type="KEGG" id="csem:103389549"/>
<dbReference type="InterPro" id="IPR003961">
    <property type="entry name" value="FN3_dom"/>
</dbReference>
<keyword evidence="7" id="KW-0325">Glycoprotein</keyword>
<keyword evidence="12" id="KW-1185">Reference proteome</keyword>
<dbReference type="InParanoid" id="A0A3P8V6W5"/>
<dbReference type="InterPro" id="IPR015152">
    <property type="entry name" value="Growth/epo_recpt_lig-bind"/>
</dbReference>
<dbReference type="GO" id="GO:0004896">
    <property type="term" value="F:cytokine receptor activity"/>
    <property type="evidence" value="ECO:0007669"/>
    <property type="project" value="TreeGrafter"/>
</dbReference>
<comment type="subcellular location">
    <subcellularLocation>
        <location evidence="1">Membrane</location>
        <topology evidence="1">Single-pass type I membrane protein</topology>
    </subcellularLocation>
</comment>
<dbReference type="PANTHER" id="PTHR23037">
    <property type="entry name" value="CYTOKINE RECEPTOR"/>
    <property type="match status" value="1"/>
</dbReference>
<feature type="chain" id="PRO_5036491823" evidence="9">
    <location>
        <begin position="20"/>
        <end position="500"/>
    </location>
</feature>
<evidence type="ECO:0000256" key="2">
    <source>
        <dbReference type="ARBA" id="ARBA00022692"/>
    </source>
</evidence>
<keyword evidence="3 9" id="KW-0732">Signal</keyword>
<evidence type="ECO:0000256" key="7">
    <source>
        <dbReference type="ARBA" id="ARBA00023180"/>
    </source>
</evidence>
<dbReference type="PROSITE" id="PS50853">
    <property type="entry name" value="FN3"/>
    <property type="match status" value="1"/>
</dbReference>
<dbReference type="InterPro" id="IPR036116">
    <property type="entry name" value="FN3_sf"/>
</dbReference>
<evidence type="ECO:0000313" key="12">
    <source>
        <dbReference type="Proteomes" id="UP000265120"/>
    </source>
</evidence>
<evidence type="ECO:0000256" key="1">
    <source>
        <dbReference type="ARBA" id="ARBA00004479"/>
    </source>
</evidence>
<feature type="transmembrane region" description="Helical" evidence="8">
    <location>
        <begin position="247"/>
        <end position="269"/>
    </location>
</feature>
<evidence type="ECO:0000256" key="8">
    <source>
        <dbReference type="SAM" id="Phobius"/>
    </source>
</evidence>
<dbReference type="InterPro" id="IPR013783">
    <property type="entry name" value="Ig-like_fold"/>
</dbReference>
<dbReference type="GeneTree" id="ENSGT00940000154851"/>
<name>A0A3P8V6W5_CYNSE</name>
<dbReference type="Pfam" id="PF09067">
    <property type="entry name" value="EpoR_lig-bind"/>
    <property type="match status" value="1"/>
</dbReference>
<dbReference type="GeneID" id="103389549"/>
<dbReference type="RefSeq" id="XP_016893965.1">
    <property type="nucleotide sequence ID" value="XM_017038476.1"/>
</dbReference>
<accession>A0A3P8V6W5</accession>
<keyword evidence="4 8" id="KW-1133">Transmembrane helix</keyword>
<protein>
    <submittedName>
        <fullName evidence="11">Growth hormone receptor-like</fullName>
    </submittedName>
</protein>
<dbReference type="AlphaFoldDB" id="A0A3P8V6W5"/>
<keyword evidence="5 8" id="KW-0472">Membrane</keyword>
<sequence length="500" mass="56535">MLWLLIPLLHLNDCRVSVAQSAAYEEGRDPDRFSVTARPHIYKCRSPNMEDFTCWWYPLDNLTNAEDVSYILTYSIGKGPIQGCPDYVTAGSNSCHFDKVHTSVWEIYCMNVTAVTAHRNYTSQQHCIDVADVVQTEAPVNLTYKLTDLSEDDSGQSVYLSWQYPVPSHLHYGWITLLFELQYRPISEPGNWKVKHLQQDTHVELFGLAVGDYMVRIRCRSRNYGLWSKWSDMLVMTIPSGPPTGKLLVVVLVSVGVVTLVIFAVGILFQNKRLKVFFLPPVPKPRIQGIDPLLLKKGQLDEINHHFRTFHSYKSPSYMEEIWEKVSVDSFCPTDMTKSSSLVKSTNKKTETLVIKPEAPDHLLAENQTPSERCQLSYCSLPAAGFSLPQPGPDIKMPLNENVIQHSDSTPPPDNNHGTQPEFYTCVQLVKESSQLHLVPYVATVDCKRFSLPLADNSEAGEMEKKLLDCQVLTNVKKLKDSERAEIHLEVTHLLPSAAD</sequence>
<evidence type="ECO:0000256" key="3">
    <source>
        <dbReference type="ARBA" id="ARBA00022729"/>
    </source>
</evidence>
<dbReference type="OrthoDB" id="8545036at2759"/>
<evidence type="ECO:0000256" key="4">
    <source>
        <dbReference type="ARBA" id="ARBA00022989"/>
    </source>
</evidence>
<dbReference type="SUPFAM" id="SSF49265">
    <property type="entry name" value="Fibronectin type III"/>
    <property type="match status" value="2"/>
</dbReference>
<dbReference type="GO" id="GO:0009897">
    <property type="term" value="C:external side of plasma membrane"/>
    <property type="evidence" value="ECO:0007669"/>
    <property type="project" value="TreeGrafter"/>
</dbReference>
<reference evidence="11" key="2">
    <citation type="submission" date="2025-08" db="UniProtKB">
        <authorList>
            <consortium name="Ensembl"/>
        </authorList>
    </citation>
    <scope>IDENTIFICATION</scope>
</reference>
<reference evidence="11" key="3">
    <citation type="submission" date="2025-09" db="UniProtKB">
        <authorList>
            <consortium name="Ensembl"/>
        </authorList>
    </citation>
    <scope>IDENTIFICATION</scope>
</reference>
<keyword evidence="6" id="KW-0675">Receptor</keyword>
<dbReference type="STRING" id="244447.ENSCSEP00000008145"/>
<evidence type="ECO:0000313" key="11">
    <source>
        <dbReference type="Ensembl" id="ENSCSEP00000008145.1"/>
    </source>
</evidence>
<feature type="signal peptide" evidence="9">
    <location>
        <begin position="1"/>
        <end position="19"/>
    </location>
</feature>
<dbReference type="Gene3D" id="2.60.40.10">
    <property type="entry name" value="Immunoglobulins"/>
    <property type="match status" value="2"/>
</dbReference>
<evidence type="ECO:0000256" key="5">
    <source>
        <dbReference type="ARBA" id="ARBA00023136"/>
    </source>
</evidence>
<dbReference type="PANTHER" id="PTHR23037:SF46">
    <property type="entry name" value="INTERLEUKIN 5 RECEPTOR SUBUNIT ALPHA"/>
    <property type="match status" value="1"/>
</dbReference>
<evidence type="ECO:0000256" key="9">
    <source>
        <dbReference type="SAM" id="SignalP"/>
    </source>
</evidence>
<dbReference type="Ensembl" id="ENSCSET00000008231.1">
    <property type="protein sequence ID" value="ENSCSEP00000008145.1"/>
    <property type="gene ID" value="ENSCSEG00000005220.1"/>
</dbReference>
<evidence type="ECO:0000256" key="6">
    <source>
        <dbReference type="ARBA" id="ARBA00023170"/>
    </source>
</evidence>